<dbReference type="InterPro" id="IPR011029">
    <property type="entry name" value="DEATH-like_dom_sf"/>
</dbReference>
<dbReference type="Pfam" id="PF16177">
    <property type="entry name" value="ACAS_N"/>
    <property type="match status" value="1"/>
</dbReference>
<organism evidence="2 3">
    <name type="scientific">Geodia barretti</name>
    <name type="common">Barrett's horny sponge</name>
    <dbReference type="NCBI Taxonomy" id="519541"/>
    <lineage>
        <taxon>Eukaryota</taxon>
        <taxon>Metazoa</taxon>
        <taxon>Porifera</taxon>
        <taxon>Demospongiae</taxon>
        <taxon>Heteroscleromorpha</taxon>
        <taxon>Tetractinellida</taxon>
        <taxon>Astrophorina</taxon>
        <taxon>Geodiidae</taxon>
        <taxon>Geodia</taxon>
    </lineage>
</organism>
<protein>
    <submittedName>
        <fullName evidence="2">Acetyl-coenzyme A synthetase 2</fullName>
    </submittedName>
</protein>
<sequence length="456" mass="53287">MVELTSNPDEIMQYEKYPFEETDLLYISHQVSESFKEVCNSLELEQEAVEKIENEEGDESHKIFCALVDWGERHEKRTWGDLVHQFRNHDEFKQIIRTYLTNYQPHEGAAELYPFSCSFEETGKGVTEPSVEAYPRSPHSNRPHLLVRDNLEKLQMDFNNLLAKANKNLASQPSIIDDLRVRLAALCVDVKSNIRFFDEMMCKLFTNMKVPEIIMLLTKHRVWDPINYRILKKLLDLCVPFEIEIHDDIERHAHKVEVFQRTTLLRDYTAIVGSNILSSPHGCTTITVKFERKYKGYTMASFAHDQSFLAGQFLLEEFIFRFKEAHSGCVSITWFIPKSSLPLLSPHIINEKRKELREKEVIEIMVDNKFIYRIPNLVINSPPLHMDSKSDTVDYEAMYDESIKNPTEFWSRQAKKFLKWIKIFDEVDGCRLEEGVISWFTGGQLMCLIIALIAML</sequence>
<reference evidence="2" key="1">
    <citation type="submission" date="2023-03" db="EMBL/GenBank/DDBJ databases">
        <authorList>
            <person name="Steffen K."/>
            <person name="Cardenas P."/>
        </authorList>
    </citation>
    <scope>NUCLEOTIDE SEQUENCE</scope>
</reference>
<evidence type="ECO:0000313" key="2">
    <source>
        <dbReference type="EMBL" id="CAI8031760.1"/>
    </source>
</evidence>
<evidence type="ECO:0000259" key="1">
    <source>
        <dbReference type="Pfam" id="PF16177"/>
    </source>
</evidence>
<accession>A0AA35SKG0</accession>
<comment type="caution">
    <text evidence="2">The sequence shown here is derived from an EMBL/GenBank/DDBJ whole genome shotgun (WGS) entry which is preliminary data.</text>
</comment>
<evidence type="ECO:0000313" key="3">
    <source>
        <dbReference type="Proteomes" id="UP001174909"/>
    </source>
</evidence>
<dbReference type="Gene3D" id="1.10.533.10">
    <property type="entry name" value="Death Domain, Fas"/>
    <property type="match status" value="1"/>
</dbReference>
<proteinExistence type="predicted"/>
<dbReference type="InterPro" id="IPR042099">
    <property type="entry name" value="ANL_N_sf"/>
</dbReference>
<name>A0AA35SKG0_GEOBA</name>
<feature type="domain" description="Acetyl-coenzyme A synthetase N-terminal" evidence="1">
    <location>
        <begin position="395"/>
        <end position="445"/>
    </location>
</feature>
<dbReference type="Proteomes" id="UP001174909">
    <property type="component" value="Unassembled WGS sequence"/>
</dbReference>
<keyword evidence="3" id="KW-1185">Reference proteome</keyword>
<dbReference type="Gene3D" id="3.40.50.12780">
    <property type="entry name" value="N-terminal domain of ligase-like"/>
    <property type="match status" value="1"/>
</dbReference>
<dbReference type="AlphaFoldDB" id="A0AA35SKG0"/>
<dbReference type="EMBL" id="CASHTH010002562">
    <property type="protein sequence ID" value="CAI8031760.1"/>
    <property type="molecule type" value="Genomic_DNA"/>
</dbReference>
<dbReference type="InterPro" id="IPR032387">
    <property type="entry name" value="ACAS_N"/>
</dbReference>
<gene>
    <name evidence="2" type="ORF">GBAR_LOCUS18001</name>
</gene>